<keyword evidence="1" id="KW-0547">Nucleotide-binding</keyword>
<proteinExistence type="predicted"/>
<dbReference type="STRING" id="1610493.RPIT_05415"/>
<name>A0A1Q2CE21_9ACTN</name>
<protein>
    <submittedName>
        <fullName evidence="1">ATP-binding protein</fullName>
    </submittedName>
</protein>
<organism evidence="1 2">
    <name type="scientific">Tessaracoccus flavus</name>
    <dbReference type="NCBI Taxonomy" id="1610493"/>
    <lineage>
        <taxon>Bacteria</taxon>
        <taxon>Bacillati</taxon>
        <taxon>Actinomycetota</taxon>
        <taxon>Actinomycetes</taxon>
        <taxon>Propionibacteriales</taxon>
        <taxon>Propionibacteriaceae</taxon>
        <taxon>Tessaracoccus</taxon>
    </lineage>
</organism>
<dbReference type="RefSeq" id="WP_077341361.1">
    <property type="nucleotide sequence ID" value="NZ_CP019605.1"/>
</dbReference>
<reference evidence="1 2" key="1">
    <citation type="journal article" date="2016" name="Int. J. Syst. Evol. Microbiol.">
        <title>Tessaracoccus flavus sp. nov., isolated from the drainage system of a lindane-producing factory.</title>
        <authorList>
            <person name="Kumari R."/>
            <person name="Singh P."/>
            <person name="Schumann P."/>
            <person name="Lal R."/>
        </authorList>
    </citation>
    <scope>NUCLEOTIDE SEQUENCE [LARGE SCALE GENOMIC DNA]</scope>
    <source>
        <strain evidence="1 2">RP1T</strain>
    </source>
</reference>
<dbReference type="Pfam" id="PF11305">
    <property type="entry name" value="DUF3107"/>
    <property type="match status" value="1"/>
</dbReference>
<gene>
    <name evidence="1" type="ORF">RPIT_05415</name>
</gene>
<keyword evidence="2" id="KW-1185">Reference proteome</keyword>
<sequence length="74" mass="7888">MEVKIGITDVPREVVIETAATADEVASSLHDALQSDGFFELVDEKGRRVLVPARKIGYLDLGSPSARTVGFGSV</sequence>
<dbReference type="Proteomes" id="UP000188324">
    <property type="component" value="Chromosome"/>
</dbReference>
<dbReference type="GO" id="GO:0005524">
    <property type="term" value="F:ATP binding"/>
    <property type="evidence" value="ECO:0007669"/>
    <property type="project" value="UniProtKB-KW"/>
</dbReference>
<dbReference type="KEGG" id="tfl:RPIT_05415"/>
<dbReference type="EMBL" id="CP019605">
    <property type="protein sequence ID" value="AQP44320.1"/>
    <property type="molecule type" value="Genomic_DNA"/>
</dbReference>
<accession>A0A1Q2CE21</accession>
<evidence type="ECO:0000313" key="2">
    <source>
        <dbReference type="Proteomes" id="UP000188324"/>
    </source>
</evidence>
<dbReference type="InterPro" id="IPR021456">
    <property type="entry name" value="DUF3107"/>
</dbReference>
<dbReference type="AlphaFoldDB" id="A0A1Q2CE21"/>
<keyword evidence="1" id="KW-0067">ATP-binding</keyword>
<evidence type="ECO:0000313" key="1">
    <source>
        <dbReference type="EMBL" id="AQP44320.1"/>
    </source>
</evidence>
<dbReference type="OrthoDB" id="3268468at2"/>